<dbReference type="EMBL" id="CP002045">
    <property type="protein sequence ID" value="ADH93400.1"/>
    <property type="molecule type" value="Genomic_DNA"/>
</dbReference>
<keyword evidence="2" id="KW-0472">Membrane</keyword>
<accession>D7BL70</accession>
<feature type="transmembrane region" description="Helical" evidence="2">
    <location>
        <begin position="215"/>
        <end position="237"/>
    </location>
</feature>
<keyword evidence="4" id="KW-1185">Reference proteome</keyword>
<keyword evidence="2" id="KW-1133">Transmembrane helix</keyword>
<evidence type="ECO:0000313" key="4">
    <source>
        <dbReference type="Proteomes" id="UP000000376"/>
    </source>
</evidence>
<feature type="region of interest" description="Disordered" evidence="1">
    <location>
        <begin position="82"/>
        <end position="108"/>
    </location>
</feature>
<dbReference type="RefSeq" id="WP_013170886.1">
    <property type="nucleotide sequence ID" value="NC_014218.1"/>
</dbReference>
<evidence type="ECO:0000313" key="3">
    <source>
        <dbReference type="EMBL" id="ADH93400.1"/>
    </source>
</evidence>
<dbReference type="OrthoDB" id="3256579at2"/>
<gene>
    <name evidence="3" type="ordered locus">Arch_1718</name>
</gene>
<protein>
    <submittedName>
        <fullName evidence="3">Uncharacterized protein</fullName>
    </submittedName>
</protein>
<feature type="compositionally biased region" description="Basic and acidic residues" evidence="1">
    <location>
        <begin position="15"/>
        <end position="33"/>
    </location>
</feature>
<sequence>MTTPNDPYNSANPRPFDDDHILEPIVEKTERTLPETPAEEIANDTVETDNAPDFGDVPPLPQEEKAWWDQPAEPHYSANQFANVEPNSTMPDPDLPAPAAPAENTNPTLGTFFGETETVAPAAIAVAAAADNAAPTRTSVMEAADELPLGEHRDEWNQDPGNITDIPDKPASRGWTHTGSFFATLLLLPLAWYLISDAGARFYLVENNPWAAKSFALFPFIELLGGLVTIALIWLLARASSLGAQFWGAFVTVGGLIALIVPAFAQRGIAWLDAQIGSYNAFTGNVIHHLELDFGTGRIAILGFILFMTGVAAHSARRRGQVYATAITRRELLLPATAPETTDEK</sequence>
<proteinExistence type="predicted"/>
<name>D7BL70_ARCHD</name>
<reference evidence="3 4" key="1">
    <citation type="journal article" date="2010" name="Stand. Genomic Sci.">
        <title>Complete genome sequence of Arcanobacterium haemolyticum type strain (11018).</title>
        <authorList>
            <person name="Yasawong M."/>
            <person name="Teshima H."/>
            <person name="Lapidus A."/>
            <person name="Nolan M."/>
            <person name="Lucas S."/>
            <person name="Glavina Del Rio T."/>
            <person name="Tice H."/>
            <person name="Cheng J."/>
            <person name="Bruce D."/>
            <person name="Detter C."/>
            <person name="Tapia R."/>
            <person name="Han C."/>
            <person name="Goodwin L."/>
            <person name="Pitluck S."/>
            <person name="Liolios K."/>
            <person name="Ivanova N."/>
            <person name="Mavromatis K."/>
            <person name="Mikhailova N."/>
            <person name="Pati A."/>
            <person name="Chen A."/>
            <person name="Palaniappan K."/>
            <person name="Land M."/>
            <person name="Hauser L."/>
            <person name="Chang Y."/>
            <person name="Jeffries C."/>
            <person name="Rohde M."/>
            <person name="Sikorski J."/>
            <person name="Pukall R."/>
            <person name="Goker M."/>
            <person name="Woyke T."/>
            <person name="Bristow J."/>
            <person name="Eisen J."/>
            <person name="Markowitz V."/>
            <person name="Hugenholtz P."/>
            <person name="Kyrpides N."/>
            <person name="Klenk H."/>
        </authorList>
    </citation>
    <scope>NUCLEOTIDE SEQUENCE [LARGE SCALE GENOMIC DNA]</scope>
    <source>
        <strain evidence="4">ATCC 9345 / DSM 20595 / CCUG 17215 / LMG 16163 / NBRC 15585 / NCTC 8452 / 11018</strain>
    </source>
</reference>
<feature type="transmembrane region" description="Helical" evidence="2">
    <location>
        <begin position="295"/>
        <end position="313"/>
    </location>
</feature>
<organism evidence="3 4">
    <name type="scientific">Arcanobacterium haemolyticum (strain ATCC 9345 / DSM 20595 / CCM 5947 / CCUG 17215 / LMG 16163 / NBRC 15585 / NCTC 8452 / 11018)</name>
    <dbReference type="NCBI Taxonomy" id="644284"/>
    <lineage>
        <taxon>Bacteria</taxon>
        <taxon>Bacillati</taxon>
        <taxon>Actinomycetota</taxon>
        <taxon>Actinomycetes</taxon>
        <taxon>Actinomycetales</taxon>
        <taxon>Actinomycetaceae</taxon>
        <taxon>Arcanobacterium</taxon>
    </lineage>
</organism>
<dbReference type="KEGG" id="ahe:Arch_1718"/>
<feature type="compositionally biased region" description="Polar residues" evidence="1">
    <location>
        <begin position="1"/>
        <end position="12"/>
    </location>
</feature>
<evidence type="ECO:0000256" key="2">
    <source>
        <dbReference type="SAM" id="Phobius"/>
    </source>
</evidence>
<dbReference type="AlphaFoldDB" id="D7BL70"/>
<dbReference type="HOGENOM" id="CLU_680841_0_0_11"/>
<feature type="transmembrane region" description="Helical" evidence="2">
    <location>
        <begin position="244"/>
        <end position="265"/>
    </location>
</feature>
<dbReference type="Proteomes" id="UP000000376">
    <property type="component" value="Chromosome"/>
</dbReference>
<dbReference type="STRING" id="644284.Arch_1718"/>
<evidence type="ECO:0000256" key="1">
    <source>
        <dbReference type="SAM" id="MobiDB-lite"/>
    </source>
</evidence>
<feature type="region of interest" description="Disordered" evidence="1">
    <location>
        <begin position="1"/>
        <end position="69"/>
    </location>
</feature>
<keyword evidence="2" id="KW-0812">Transmembrane</keyword>
<feature type="transmembrane region" description="Helical" evidence="2">
    <location>
        <begin position="175"/>
        <end position="195"/>
    </location>
</feature>
<dbReference type="eggNOG" id="ENOG5033D0U">
    <property type="taxonomic scope" value="Bacteria"/>
</dbReference>